<organism evidence="1 2">
    <name type="scientific">Ficus carica</name>
    <name type="common">Common fig</name>
    <dbReference type="NCBI Taxonomy" id="3494"/>
    <lineage>
        <taxon>Eukaryota</taxon>
        <taxon>Viridiplantae</taxon>
        <taxon>Streptophyta</taxon>
        <taxon>Embryophyta</taxon>
        <taxon>Tracheophyta</taxon>
        <taxon>Spermatophyta</taxon>
        <taxon>Magnoliopsida</taxon>
        <taxon>eudicotyledons</taxon>
        <taxon>Gunneridae</taxon>
        <taxon>Pentapetalae</taxon>
        <taxon>rosids</taxon>
        <taxon>fabids</taxon>
        <taxon>Rosales</taxon>
        <taxon>Moraceae</taxon>
        <taxon>Ficeae</taxon>
        <taxon>Ficus</taxon>
    </lineage>
</organism>
<dbReference type="PANTHER" id="PTHR36000:SF2">
    <property type="entry name" value="DEFECTIVE 1273 PROTEIN, PUTATIVE-RELATED"/>
    <property type="match status" value="1"/>
</dbReference>
<dbReference type="EMBL" id="BTGU01000960">
    <property type="protein sequence ID" value="GMN69881.1"/>
    <property type="molecule type" value="Genomic_DNA"/>
</dbReference>
<comment type="caution">
    <text evidence="1">The sequence shown here is derived from an EMBL/GenBank/DDBJ whole genome shotgun (WGS) entry which is preliminary data.</text>
</comment>
<reference evidence="1" key="1">
    <citation type="submission" date="2023-07" db="EMBL/GenBank/DDBJ databases">
        <title>draft genome sequence of fig (Ficus carica).</title>
        <authorList>
            <person name="Takahashi T."/>
            <person name="Nishimura K."/>
        </authorList>
    </citation>
    <scope>NUCLEOTIDE SEQUENCE</scope>
</reference>
<name>A0AA88E8K4_FICCA</name>
<dbReference type="Proteomes" id="UP001187192">
    <property type="component" value="Unassembled WGS sequence"/>
</dbReference>
<sequence length="191" mass="21983">MNMAAGRSDDPEKTKPEQVMDKARKLWGSSHQPVKTFPWIRELDNFIQLILDLVLAVVKYPSVPLLVVTPLSEMSYCAHERKLKLVLFPFFLGTAVSGVLRRTALDISPLLKVDCRTQKFHRSSMASDFHGYFLHIEDPKRHQEQHCHMIQRISLHPCRQNTNRKHRASLSALVALNIFLHPPRDKKSVKA</sequence>
<evidence type="ECO:0000313" key="1">
    <source>
        <dbReference type="EMBL" id="GMN69881.1"/>
    </source>
</evidence>
<accession>A0AA88E8K4</accession>
<evidence type="ECO:0000313" key="2">
    <source>
        <dbReference type="Proteomes" id="UP001187192"/>
    </source>
</evidence>
<dbReference type="AlphaFoldDB" id="A0AA88E8K4"/>
<keyword evidence="2" id="KW-1185">Reference proteome</keyword>
<proteinExistence type="predicted"/>
<protein>
    <submittedName>
        <fullName evidence="1">Uncharacterized protein</fullName>
    </submittedName>
</protein>
<gene>
    <name evidence="1" type="ORF">TIFTF001_038924</name>
</gene>
<dbReference type="PANTHER" id="PTHR36000">
    <property type="entry name" value="DEFECTIVE 1273 PROTEIN, PUTATIVE-RELATED"/>
    <property type="match status" value="1"/>
</dbReference>